<dbReference type="GO" id="GO:0046872">
    <property type="term" value="F:metal ion binding"/>
    <property type="evidence" value="ECO:0007669"/>
    <property type="project" value="UniProtKB-KW"/>
</dbReference>
<evidence type="ECO:0000256" key="9">
    <source>
        <dbReference type="ARBA" id="ARBA00031044"/>
    </source>
</evidence>
<comment type="cofactor">
    <cofactor evidence="2">
        <name>Zn(2+)</name>
        <dbReference type="ChEBI" id="CHEBI:29105"/>
    </cofactor>
</comment>
<dbReference type="Proteomes" id="UP000332933">
    <property type="component" value="Unassembled WGS sequence"/>
</dbReference>
<keyword evidence="6" id="KW-0479">Metal-binding</keyword>
<reference evidence="11" key="2">
    <citation type="submission" date="2019-06" db="EMBL/GenBank/DDBJ databases">
        <title>Genomics analysis of Aphanomyces spp. identifies a new class of oomycete effector associated with host adaptation.</title>
        <authorList>
            <person name="Gaulin E."/>
        </authorList>
    </citation>
    <scope>NUCLEOTIDE SEQUENCE</scope>
    <source>
        <strain evidence="11">CBS 578.67</strain>
    </source>
</reference>
<name>A0A485KER3_9STRA</name>
<evidence type="ECO:0000256" key="1">
    <source>
        <dbReference type="ARBA" id="ARBA00001623"/>
    </source>
</evidence>
<gene>
    <name evidence="12" type="primary">Aste57867_6945</name>
    <name evidence="11" type="ORF">As57867_006923</name>
    <name evidence="12" type="ORF">ASTE57867_6945</name>
</gene>
<dbReference type="AlphaFoldDB" id="A0A485KER3"/>
<dbReference type="Pfam" id="PF16123">
    <property type="entry name" value="HAGH_C"/>
    <property type="match status" value="1"/>
</dbReference>
<dbReference type="InterPro" id="IPR032282">
    <property type="entry name" value="HAGH_C"/>
</dbReference>
<dbReference type="InterPro" id="IPR036866">
    <property type="entry name" value="RibonucZ/Hydroxyglut_hydro"/>
</dbReference>
<evidence type="ECO:0000256" key="2">
    <source>
        <dbReference type="ARBA" id="ARBA00001947"/>
    </source>
</evidence>
<dbReference type="OrthoDB" id="515692at2759"/>
<dbReference type="GO" id="GO:0019243">
    <property type="term" value="P:methylglyoxal catabolic process to D-lactate via S-lactoyl-glutathione"/>
    <property type="evidence" value="ECO:0007669"/>
    <property type="project" value="InterPro"/>
</dbReference>
<organism evidence="12 13">
    <name type="scientific">Aphanomyces stellatus</name>
    <dbReference type="NCBI Taxonomy" id="120398"/>
    <lineage>
        <taxon>Eukaryota</taxon>
        <taxon>Sar</taxon>
        <taxon>Stramenopiles</taxon>
        <taxon>Oomycota</taxon>
        <taxon>Saprolegniomycetes</taxon>
        <taxon>Saprolegniales</taxon>
        <taxon>Verrucalvaceae</taxon>
        <taxon>Aphanomyces</taxon>
    </lineage>
</organism>
<evidence type="ECO:0000259" key="10">
    <source>
        <dbReference type="SMART" id="SM00849"/>
    </source>
</evidence>
<keyword evidence="8" id="KW-0862">Zinc</keyword>
<evidence type="ECO:0000256" key="5">
    <source>
        <dbReference type="ARBA" id="ARBA00011917"/>
    </source>
</evidence>
<dbReference type="InterPro" id="IPR001279">
    <property type="entry name" value="Metallo-B-lactamas"/>
</dbReference>
<dbReference type="SUPFAM" id="SSF56281">
    <property type="entry name" value="Metallo-hydrolase/oxidoreductase"/>
    <property type="match status" value="1"/>
</dbReference>
<dbReference type="PANTHER" id="PTHR11935:SF94">
    <property type="entry name" value="TENZING NORGAY, ISOFORM C"/>
    <property type="match status" value="1"/>
</dbReference>
<dbReference type="EC" id="3.1.2.6" evidence="5"/>
<dbReference type="Pfam" id="PF00753">
    <property type="entry name" value="Lactamase_B"/>
    <property type="match status" value="2"/>
</dbReference>
<evidence type="ECO:0000256" key="6">
    <source>
        <dbReference type="ARBA" id="ARBA00022723"/>
    </source>
</evidence>
<dbReference type="GO" id="GO:0004416">
    <property type="term" value="F:hydroxyacylglutathione hydrolase activity"/>
    <property type="evidence" value="ECO:0007669"/>
    <property type="project" value="UniProtKB-EC"/>
</dbReference>
<evidence type="ECO:0000256" key="4">
    <source>
        <dbReference type="ARBA" id="ARBA00006759"/>
    </source>
</evidence>
<dbReference type="SMART" id="SM00849">
    <property type="entry name" value="Lactamase_B"/>
    <property type="match status" value="1"/>
</dbReference>
<dbReference type="HAMAP" id="MF_01374">
    <property type="entry name" value="Glyoxalase_2"/>
    <property type="match status" value="1"/>
</dbReference>
<feature type="domain" description="Metallo-beta-lactamase" evidence="10">
    <location>
        <begin position="12"/>
        <end position="168"/>
    </location>
</feature>
<evidence type="ECO:0000313" key="13">
    <source>
        <dbReference type="Proteomes" id="UP000332933"/>
    </source>
</evidence>
<evidence type="ECO:0000313" key="11">
    <source>
        <dbReference type="EMBL" id="KAF0705788.1"/>
    </source>
</evidence>
<evidence type="ECO:0000256" key="8">
    <source>
        <dbReference type="ARBA" id="ARBA00022833"/>
    </source>
</evidence>
<evidence type="ECO:0000256" key="3">
    <source>
        <dbReference type="ARBA" id="ARBA00004963"/>
    </source>
</evidence>
<dbReference type="InterPro" id="IPR017782">
    <property type="entry name" value="Hydroxyacylglutathione_Hdrlase"/>
</dbReference>
<comment type="similarity">
    <text evidence="4">Belongs to the metallo-beta-lactamase superfamily. Glyoxalase II family.</text>
</comment>
<dbReference type="Gene3D" id="3.60.15.10">
    <property type="entry name" value="Ribonuclease Z/Hydroxyacylglutathione hydrolase-like"/>
    <property type="match status" value="1"/>
</dbReference>
<dbReference type="InterPro" id="IPR035680">
    <property type="entry name" value="Clx_II_MBL"/>
</dbReference>
<evidence type="ECO:0000313" key="12">
    <source>
        <dbReference type="EMBL" id="VFT83897.1"/>
    </source>
</evidence>
<sequence>MANVVVIPVLNDNYSYLLIDGATKTCAVVDPVEPEKVIRAAEQHNVAITHVLTTHSHADHDGGNLKIKQLLPQVVVVGGKGDNVRGVMQEVDDQEILAIGTLQVQVLATPCHTCGHVLYRCGDALFTGDTLFVAGCGRFNSGSPDQMHYALNHVIAGLPADTKIYCGHEYTANNLKFAAAVEPENRAVAQKLAWATTQASTIPSTVASELDTNPFMRVHVPAVQKYTDATDPVLVMARLREAKNNFGLGAGTK</sequence>
<comment type="pathway">
    <text evidence="3">Secondary metabolite metabolism; methylglyoxal degradation; (R)-lactate from methylglyoxal: step 2/2.</text>
</comment>
<dbReference type="EMBL" id="VJMH01003490">
    <property type="protein sequence ID" value="KAF0705788.1"/>
    <property type="molecule type" value="Genomic_DNA"/>
</dbReference>
<dbReference type="EMBL" id="CAADRA010003502">
    <property type="protein sequence ID" value="VFT83897.1"/>
    <property type="molecule type" value="Genomic_DNA"/>
</dbReference>
<keyword evidence="7" id="KW-0378">Hydrolase</keyword>
<protein>
    <recommendedName>
        <fullName evidence="5">hydroxyacylglutathione hydrolase</fullName>
        <ecNumber evidence="5">3.1.2.6</ecNumber>
    </recommendedName>
    <alternativeName>
        <fullName evidence="9">Glyoxalase II</fullName>
    </alternativeName>
</protein>
<dbReference type="CDD" id="cd07723">
    <property type="entry name" value="hydroxyacylglutathione_hydrolase_MBL-fold"/>
    <property type="match status" value="1"/>
</dbReference>
<keyword evidence="13" id="KW-1185">Reference proteome</keyword>
<reference evidence="12 13" key="1">
    <citation type="submission" date="2019-03" db="EMBL/GenBank/DDBJ databases">
        <authorList>
            <person name="Gaulin E."/>
            <person name="Dumas B."/>
        </authorList>
    </citation>
    <scope>NUCLEOTIDE SEQUENCE [LARGE SCALE GENOMIC DNA]</scope>
    <source>
        <strain evidence="12">CBS 568.67</strain>
    </source>
</reference>
<dbReference type="PANTHER" id="PTHR11935">
    <property type="entry name" value="BETA LACTAMASE DOMAIN"/>
    <property type="match status" value="1"/>
</dbReference>
<accession>A0A485KER3</accession>
<proteinExistence type="inferred from homology"/>
<evidence type="ECO:0000256" key="7">
    <source>
        <dbReference type="ARBA" id="ARBA00022801"/>
    </source>
</evidence>
<comment type="catalytic activity">
    <reaction evidence="1">
        <text>an S-(2-hydroxyacyl)glutathione + H2O = a 2-hydroxy carboxylate + glutathione + H(+)</text>
        <dbReference type="Rhea" id="RHEA:21864"/>
        <dbReference type="ChEBI" id="CHEBI:15377"/>
        <dbReference type="ChEBI" id="CHEBI:15378"/>
        <dbReference type="ChEBI" id="CHEBI:57925"/>
        <dbReference type="ChEBI" id="CHEBI:58896"/>
        <dbReference type="ChEBI" id="CHEBI:71261"/>
        <dbReference type="EC" id="3.1.2.6"/>
    </reaction>
</comment>
<dbReference type="NCBIfam" id="TIGR03413">
    <property type="entry name" value="GSH_gloB"/>
    <property type="match status" value="1"/>
</dbReference>